<dbReference type="InterPro" id="IPR053356">
    <property type="entry name" value="Calcium-reg_actin-bundling"/>
</dbReference>
<dbReference type="Proteomes" id="UP000241890">
    <property type="component" value="Unassembled WGS sequence"/>
</dbReference>
<dbReference type="OrthoDB" id="29213at2759"/>
<reference evidence="1 2" key="1">
    <citation type="submission" date="2017-12" db="EMBL/GenBank/DDBJ databases">
        <title>Sequencing, de novo assembly and annotation of complete genome of a new Thraustochytrid species, strain FCC1311.</title>
        <authorList>
            <person name="Sedici K."/>
            <person name="Godart F."/>
            <person name="Aiese Cigliano R."/>
            <person name="Sanseverino W."/>
            <person name="Barakat M."/>
            <person name="Ortet P."/>
            <person name="Marechal E."/>
            <person name="Cagnac O."/>
            <person name="Amato A."/>
        </authorList>
    </citation>
    <scope>NUCLEOTIDE SEQUENCE [LARGE SCALE GENOMIC DNA]</scope>
</reference>
<feature type="non-terminal residue" evidence="1">
    <location>
        <position position="123"/>
    </location>
</feature>
<proteinExistence type="predicted"/>
<protein>
    <submittedName>
        <fullName evidence="1">TolA protein, putative</fullName>
    </submittedName>
</protein>
<dbReference type="GO" id="GO:0051015">
    <property type="term" value="F:actin filament binding"/>
    <property type="evidence" value="ECO:0007669"/>
    <property type="project" value="TreeGrafter"/>
</dbReference>
<gene>
    <name evidence="1" type="ORF">FCC1311_117152</name>
</gene>
<comment type="caution">
    <text evidence="1">The sequence shown here is derived from an EMBL/GenBank/DDBJ whole genome shotgun (WGS) entry which is preliminary data.</text>
</comment>
<feature type="non-terminal residue" evidence="1">
    <location>
        <position position="1"/>
    </location>
</feature>
<dbReference type="GO" id="GO:0051764">
    <property type="term" value="P:actin crosslink formation"/>
    <property type="evidence" value="ECO:0007669"/>
    <property type="project" value="TreeGrafter"/>
</dbReference>
<dbReference type="InParanoid" id="A0A2R5FDB2"/>
<dbReference type="PANTHER" id="PTHR37009">
    <property type="entry name" value="EF-HAND DOMAIN-CONTAINING PROTEIN"/>
    <property type="match status" value="1"/>
</dbReference>
<accession>A0A2R5FDB2</accession>
<keyword evidence="2" id="KW-1185">Reference proteome</keyword>
<dbReference type="EMBL" id="BEYU01001554">
    <property type="protein sequence ID" value="GBG16240.1"/>
    <property type="molecule type" value="Genomic_DNA"/>
</dbReference>
<dbReference type="GO" id="GO:0030046">
    <property type="term" value="P:parallel actin filament bundle assembly"/>
    <property type="evidence" value="ECO:0007669"/>
    <property type="project" value="TreeGrafter"/>
</dbReference>
<dbReference type="GO" id="GO:0030863">
    <property type="term" value="C:cortical cytoskeleton"/>
    <property type="evidence" value="ECO:0007669"/>
    <property type="project" value="TreeGrafter"/>
</dbReference>
<sequence length="123" mass="14083">FGDNIDEAEKVWTYHNSCVELDPRSEEGNELDEMKAHILLERTEGALTVRELRERLKSIDLDFNKYVSLTEYLVTSYNVDWRELVHAPQGEVDEAKLSLAQDKVEEAKQAIADCEARAKEAKA</sequence>
<evidence type="ECO:0000313" key="2">
    <source>
        <dbReference type="Proteomes" id="UP000241890"/>
    </source>
</evidence>
<organism evidence="1 2">
    <name type="scientific">Hondaea fermentalgiana</name>
    <dbReference type="NCBI Taxonomy" id="2315210"/>
    <lineage>
        <taxon>Eukaryota</taxon>
        <taxon>Sar</taxon>
        <taxon>Stramenopiles</taxon>
        <taxon>Bigyra</taxon>
        <taxon>Labyrinthulomycetes</taxon>
        <taxon>Thraustochytrida</taxon>
        <taxon>Thraustochytriidae</taxon>
        <taxon>Hondaea</taxon>
    </lineage>
</organism>
<dbReference type="AlphaFoldDB" id="A0A2R5FDB2"/>
<evidence type="ECO:0000313" key="1">
    <source>
        <dbReference type="EMBL" id="GBG16240.1"/>
    </source>
</evidence>
<name>A0A2R5FDB2_9STRA</name>
<dbReference type="PANTHER" id="PTHR37009:SF2">
    <property type="entry name" value="TOLA PROTEIN"/>
    <property type="match status" value="1"/>
</dbReference>